<dbReference type="EMBL" id="ML119063">
    <property type="protein sequence ID" value="ROT34822.1"/>
    <property type="molecule type" value="Genomic_DNA"/>
</dbReference>
<dbReference type="PANTHER" id="PTHR28006:SF1">
    <property type="entry name" value="MONOPOLIN COMPLEX SUBUNIT CSM1"/>
    <property type="match status" value="1"/>
</dbReference>
<evidence type="ECO:0000313" key="4">
    <source>
        <dbReference type="EMBL" id="ROT34822.1"/>
    </source>
</evidence>
<name>A0A3N2PJW4_SODAK</name>
<dbReference type="OrthoDB" id="2431049at2759"/>
<feature type="domain" description="Monopolin complex subunit Csm1/Pcs1 C-terminal" evidence="3">
    <location>
        <begin position="367"/>
        <end position="454"/>
    </location>
</feature>
<feature type="compositionally biased region" description="Polar residues" evidence="2">
    <location>
        <begin position="1"/>
        <end position="11"/>
    </location>
</feature>
<dbReference type="Pfam" id="PF12539">
    <property type="entry name" value="Csm1"/>
    <property type="match status" value="1"/>
</dbReference>
<feature type="region of interest" description="Disordered" evidence="2">
    <location>
        <begin position="183"/>
        <end position="204"/>
    </location>
</feature>
<accession>A0A3N2PJW4</accession>
<dbReference type="Gene3D" id="3.90.1150.80">
    <property type="match status" value="1"/>
</dbReference>
<dbReference type="GO" id="GO:0034506">
    <property type="term" value="C:chromosome, centromeric core domain"/>
    <property type="evidence" value="ECO:0007669"/>
    <property type="project" value="TreeGrafter"/>
</dbReference>
<dbReference type="InterPro" id="IPR038608">
    <property type="entry name" value="Csm1/Pcs1_C_sf"/>
</dbReference>
<feature type="region of interest" description="Disordered" evidence="2">
    <location>
        <begin position="1"/>
        <end position="142"/>
    </location>
</feature>
<feature type="compositionally biased region" description="Basic and acidic residues" evidence="2">
    <location>
        <begin position="100"/>
        <end position="109"/>
    </location>
</feature>
<dbReference type="GO" id="GO:1990644">
    <property type="term" value="F:microtubule site clamp"/>
    <property type="evidence" value="ECO:0007669"/>
    <property type="project" value="TreeGrafter"/>
</dbReference>
<evidence type="ECO:0000259" key="3">
    <source>
        <dbReference type="Pfam" id="PF12539"/>
    </source>
</evidence>
<dbReference type="GO" id="GO:0072686">
    <property type="term" value="C:mitotic spindle"/>
    <property type="evidence" value="ECO:0007669"/>
    <property type="project" value="TreeGrafter"/>
</dbReference>
<protein>
    <recommendedName>
        <fullName evidence="3">Monopolin complex subunit Csm1/Pcs1 C-terminal domain-containing protein</fullName>
    </recommendedName>
</protein>
<dbReference type="GO" id="GO:0033551">
    <property type="term" value="C:monopolin complex"/>
    <property type="evidence" value="ECO:0007669"/>
    <property type="project" value="InterPro"/>
</dbReference>
<keyword evidence="5" id="KW-1185">Reference proteome</keyword>
<feature type="coiled-coil region" evidence="1">
    <location>
        <begin position="220"/>
        <end position="325"/>
    </location>
</feature>
<dbReference type="GeneID" id="39579413"/>
<dbReference type="InterPro" id="IPR040349">
    <property type="entry name" value="Csm1/Pcs1"/>
</dbReference>
<proteinExistence type="predicted"/>
<evidence type="ECO:0000256" key="2">
    <source>
        <dbReference type="SAM" id="MobiDB-lite"/>
    </source>
</evidence>
<dbReference type="GO" id="GO:0005730">
    <property type="term" value="C:nucleolus"/>
    <property type="evidence" value="ECO:0007669"/>
    <property type="project" value="TreeGrafter"/>
</dbReference>
<dbReference type="CDD" id="cd23787">
    <property type="entry name" value="RWD_CSM1"/>
    <property type="match status" value="1"/>
</dbReference>
<dbReference type="RefSeq" id="XP_028462628.1">
    <property type="nucleotide sequence ID" value="XM_028610935.1"/>
</dbReference>
<sequence length="475" mass="52292">MRPTDLSSKLSQLKEDLDGDELSLPSFSPGHTLGPDTPGMARKRVRSVVRKVSKPGRHSSGQASKGTGRIRNFSGRSIPEDMNECNTRKGRKPHPAIDLCKGDKEEDMANPKAGASQRHSHGQTMETNHSIPEPQVSPSKSIGMDGLGRTRHAAKYLKAGEASKVFAVQYSTTMDMDDKDELSEETFSRPPPASSGLTAPIVPSSSINMPTSESIRNIGSATLQSQMGELNSIYERLEARYQNLRELGIGEAERNFERLKKQCEEQANAANDLISGLRAELVVQRQLAEEAQQHREHYEDANAQIAELKTSLSEAQEETQVLREKLLAAGSTEIPGIKVSSSGSKRCNDVPRNDSAPAAVYEVHEAQMKDELYGDLTGLVIQNTMRKPSGIAFDCIQRGNIGILRFRLTAGVKGCDTDYEDAQFTYMPQLDAERDKELTSVLPDYLIEDITFPRSQAGKFFSRISQSLNRKQPGA</sequence>
<evidence type="ECO:0000256" key="1">
    <source>
        <dbReference type="SAM" id="Coils"/>
    </source>
</evidence>
<dbReference type="InterPro" id="IPR020981">
    <property type="entry name" value="Csm1/Pcs1_C"/>
</dbReference>
<feature type="compositionally biased region" description="Basic residues" evidence="2">
    <location>
        <begin position="41"/>
        <end position="57"/>
    </location>
</feature>
<reference evidence="4 5" key="1">
    <citation type="journal article" date="2018" name="Mol. Ecol.">
        <title>The obligate alkalophilic soda-lake fungus Sodiomyces alkalinus has shifted to a protein diet.</title>
        <authorList>
            <person name="Grum-Grzhimaylo A.A."/>
            <person name="Falkoski D.L."/>
            <person name="van den Heuvel J."/>
            <person name="Valero-Jimenez C.A."/>
            <person name="Min B."/>
            <person name="Choi I.G."/>
            <person name="Lipzen A."/>
            <person name="Daum C.G."/>
            <person name="Aanen D.K."/>
            <person name="Tsang A."/>
            <person name="Henrissat B."/>
            <person name="Bilanenko E.N."/>
            <person name="de Vries R.P."/>
            <person name="van Kan J.A.L."/>
            <person name="Grigoriev I.V."/>
            <person name="Debets A.J.M."/>
        </authorList>
    </citation>
    <scope>NUCLEOTIDE SEQUENCE [LARGE SCALE GENOMIC DNA]</scope>
    <source>
        <strain evidence="4 5">F11</strain>
    </source>
</reference>
<feature type="compositionally biased region" description="Polar residues" evidence="2">
    <location>
        <begin position="122"/>
        <end position="140"/>
    </location>
</feature>
<dbReference type="STRING" id="1314773.A0A3N2PJW4"/>
<dbReference type="Proteomes" id="UP000272025">
    <property type="component" value="Unassembled WGS sequence"/>
</dbReference>
<organism evidence="4 5">
    <name type="scientific">Sodiomyces alkalinus (strain CBS 110278 / VKM F-3762 / F11)</name>
    <name type="common">Alkaliphilic filamentous fungus</name>
    <dbReference type="NCBI Taxonomy" id="1314773"/>
    <lineage>
        <taxon>Eukaryota</taxon>
        <taxon>Fungi</taxon>
        <taxon>Dikarya</taxon>
        <taxon>Ascomycota</taxon>
        <taxon>Pezizomycotina</taxon>
        <taxon>Sordariomycetes</taxon>
        <taxon>Hypocreomycetidae</taxon>
        <taxon>Glomerellales</taxon>
        <taxon>Plectosphaerellaceae</taxon>
        <taxon>Sodiomyces</taxon>
    </lineage>
</organism>
<dbReference type="GO" id="GO:0051315">
    <property type="term" value="P:attachment of mitotic spindle microtubules to kinetochore"/>
    <property type="evidence" value="ECO:0007669"/>
    <property type="project" value="TreeGrafter"/>
</dbReference>
<gene>
    <name evidence="4" type="ORF">SODALDRAFT_329435</name>
</gene>
<keyword evidence="1" id="KW-0175">Coiled coil</keyword>
<dbReference type="PANTHER" id="PTHR28006">
    <property type="entry name" value="MONOPOLIN COMPLEX SUBUNIT CSM1"/>
    <property type="match status" value="1"/>
</dbReference>
<dbReference type="AlphaFoldDB" id="A0A3N2PJW4"/>
<evidence type="ECO:0000313" key="5">
    <source>
        <dbReference type="Proteomes" id="UP000272025"/>
    </source>
</evidence>
<dbReference type="GO" id="GO:0045144">
    <property type="term" value="P:meiotic sister chromatid segregation"/>
    <property type="evidence" value="ECO:0007669"/>
    <property type="project" value="TreeGrafter"/>
</dbReference>